<gene>
    <name evidence="2" type="ORF">DME_LOCUS10176</name>
</gene>
<sequence length="94" mass="10640">MSTTKKIYICPNCKVDSIKKQFTWKGVLYGILCFPCGLYCCLKSYRQQYCPLCELPLSSSAPLKQYRFYKSTQVNSKATESTTATSEGKNPSLE</sequence>
<evidence type="ECO:0000313" key="4">
    <source>
        <dbReference type="Proteomes" id="UP000274756"/>
    </source>
</evidence>
<evidence type="ECO:0000313" key="2">
    <source>
        <dbReference type="EMBL" id="VDN60203.1"/>
    </source>
</evidence>
<dbReference type="WBParaSite" id="DME_0000780601-mRNA-1">
    <property type="protein sequence ID" value="DME_0000780601-mRNA-1"/>
    <property type="gene ID" value="DME_0000780601"/>
</dbReference>
<name>A0A0N4UJG9_DRAME</name>
<feature type="compositionally biased region" description="Low complexity" evidence="1">
    <location>
        <begin position="78"/>
        <end position="87"/>
    </location>
</feature>
<reference evidence="2 4" key="2">
    <citation type="submission" date="2018-11" db="EMBL/GenBank/DDBJ databases">
        <authorList>
            <consortium name="Pathogen Informatics"/>
        </authorList>
    </citation>
    <scope>NUCLEOTIDE SEQUENCE [LARGE SCALE GENOMIC DNA]</scope>
</reference>
<proteinExistence type="predicted"/>
<evidence type="ECO:0000313" key="3">
    <source>
        <dbReference type="Proteomes" id="UP000038040"/>
    </source>
</evidence>
<protein>
    <submittedName>
        <fullName evidence="5">Brain protein I3</fullName>
    </submittedName>
</protein>
<evidence type="ECO:0000256" key="1">
    <source>
        <dbReference type="SAM" id="MobiDB-lite"/>
    </source>
</evidence>
<dbReference type="Proteomes" id="UP000038040">
    <property type="component" value="Unplaced"/>
</dbReference>
<dbReference type="Proteomes" id="UP000274756">
    <property type="component" value="Unassembled WGS sequence"/>
</dbReference>
<dbReference type="InterPro" id="IPR019317">
    <property type="entry name" value="BRI3"/>
</dbReference>
<evidence type="ECO:0000313" key="5">
    <source>
        <dbReference type="WBParaSite" id="DME_0000780601-mRNA-1"/>
    </source>
</evidence>
<dbReference type="OrthoDB" id="2564984at2759"/>
<dbReference type="Pfam" id="PF10164">
    <property type="entry name" value="BRI3"/>
    <property type="match status" value="1"/>
</dbReference>
<accession>A0A0N4UJG9</accession>
<feature type="region of interest" description="Disordered" evidence="1">
    <location>
        <begin position="74"/>
        <end position="94"/>
    </location>
</feature>
<keyword evidence="4" id="KW-1185">Reference proteome</keyword>
<reference evidence="5" key="1">
    <citation type="submission" date="2017-02" db="UniProtKB">
        <authorList>
            <consortium name="WormBaseParasite"/>
        </authorList>
    </citation>
    <scope>IDENTIFICATION</scope>
</reference>
<organism evidence="3 5">
    <name type="scientific">Dracunculus medinensis</name>
    <name type="common">Guinea worm</name>
    <dbReference type="NCBI Taxonomy" id="318479"/>
    <lineage>
        <taxon>Eukaryota</taxon>
        <taxon>Metazoa</taxon>
        <taxon>Ecdysozoa</taxon>
        <taxon>Nematoda</taxon>
        <taxon>Chromadorea</taxon>
        <taxon>Rhabditida</taxon>
        <taxon>Spirurina</taxon>
        <taxon>Dracunculoidea</taxon>
        <taxon>Dracunculidae</taxon>
        <taxon>Dracunculus</taxon>
    </lineage>
</organism>
<dbReference type="AlphaFoldDB" id="A0A0N4UJG9"/>
<dbReference type="EMBL" id="UYYG01001205">
    <property type="protein sequence ID" value="VDN60203.1"/>
    <property type="molecule type" value="Genomic_DNA"/>
</dbReference>